<proteinExistence type="predicted"/>
<name>A0ABR2FWW8_9ROSI</name>
<keyword evidence="2" id="KW-1185">Reference proteome</keyword>
<dbReference type="EMBL" id="JBBPBM010000004">
    <property type="protein sequence ID" value="KAK8588722.1"/>
    <property type="molecule type" value="Genomic_DNA"/>
</dbReference>
<comment type="caution">
    <text evidence="1">The sequence shown here is derived from an EMBL/GenBank/DDBJ whole genome shotgun (WGS) entry which is preliminary data.</text>
</comment>
<evidence type="ECO:0000313" key="1">
    <source>
        <dbReference type="EMBL" id="KAK8588722.1"/>
    </source>
</evidence>
<sequence length="72" mass="7889">MEKAGEQKASEILFDLGLKTDEKSMEVRPPGLRIPRSNVGVSGTHSPPLLTIEFSLLFCIVSSSRPSIFVLM</sequence>
<accession>A0ABR2FWW8</accession>
<gene>
    <name evidence="1" type="ORF">V6N12_023144</name>
</gene>
<protein>
    <submittedName>
        <fullName evidence="1">Uncharacterized protein</fullName>
    </submittedName>
</protein>
<reference evidence="1 2" key="1">
    <citation type="journal article" date="2024" name="G3 (Bethesda)">
        <title>Genome assembly of Hibiscus sabdariffa L. provides insights into metabolisms of medicinal natural products.</title>
        <authorList>
            <person name="Kim T."/>
        </authorList>
    </citation>
    <scope>NUCLEOTIDE SEQUENCE [LARGE SCALE GENOMIC DNA]</scope>
    <source>
        <strain evidence="1">TK-2024</strain>
        <tissue evidence="1">Old leaves</tissue>
    </source>
</reference>
<evidence type="ECO:0000313" key="2">
    <source>
        <dbReference type="Proteomes" id="UP001472677"/>
    </source>
</evidence>
<dbReference type="Proteomes" id="UP001472677">
    <property type="component" value="Unassembled WGS sequence"/>
</dbReference>
<organism evidence="1 2">
    <name type="scientific">Hibiscus sabdariffa</name>
    <name type="common">roselle</name>
    <dbReference type="NCBI Taxonomy" id="183260"/>
    <lineage>
        <taxon>Eukaryota</taxon>
        <taxon>Viridiplantae</taxon>
        <taxon>Streptophyta</taxon>
        <taxon>Embryophyta</taxon>
        <taxon>Tracheophyta</taxon>
        <taxon>Spermatophyta</taxon>
        <taxon>Magnoliopsida</taxon>
        <taxon>eudicotyledons</taxon>
        <taxon>Gunneridae</taxon>
        <taxon>Pentapetalae</taxon>
        <taxon>rosids</taxon>
        <taxon>malvids</taxon>
        <taxon>Malvales</taxon>
        <taxon>Malvaceae</taxon>
        <taxon>Malvoideae</taxon>
        <taxon>Hibiscus</taxon>
    </lineage>
</organism>